<sequence>MGHKLAYPDVSHPEIYEIYRQSLSKPIHAYAFFIDPCALFLQKLERCQSADEFKVGDAGRFFWELQEELMATGLHKLAIASIPTPKQFRTPSSDENGWLVILGTGFDKTLHVPVPDELLRQVREILEIEGDPAWWLMRWFNYPHPKLWIADREKIMKAARG</sequence>
<organism evidence="1 2">
    <name type="scientific">Rhizoctonia solani 123E</name>
    <dbReference type="NCBI Taxonomy" id="1423351"/>
    <lineage>
        <taxon>Eukaryota</taxon>
        <taxon>Fungi</taxon>
        <taxon>Dikarya</taxon>
        <taxon>Basidiomycota</taxon>
        <taxon>Agaricomycotina</taxon>
        <taxon>Agaricomycetes</taxon>
        <taxon>Cantharellales</taxon>
        <taxon>Ceratobasidiaceae</taxon>
        <taxon>Rhizoctonia</taxon>
    </lineage>
</organism>
<evidence type="ECO:0000313" key="2">
    <source>
        <dbReference type="Proteomes" id="UP000027456"/>
    </source>
</evidence>
<dbReference type="EMBL" id="AZST01001565">
    <property type="protein sequence ID" value="KEP45704.1"/>
    <property type="molecule type" value="Genomic_DNA"/>
</dbReference>
<proteinExistence type="predicted"/>
<gene>
    <name evidence="1" type="ORF">V565_248530</name>
</gene>
<dbReference type="Proteomes" id="UP000027456">
    <property type="component" value="Unassembled WGS sequence"/>
</dbReference>
<dbReference type="HOGENOM" id="CLU_1644676_0_0_1"/>
<dbReference type="OrthoDB" id="3236248at2759"/>
<evidence type="ECO:0000313" key="1">
    <source>
        <dbReference type="EMBL" id="KEP45704.1"/>
    </source>
</evidence>
<protein>
    <submittedName>
        <fullName evidence="1">Uncharacterized protein</fullName>
    </submittedName>
</protein>
<dbReference type="AlphaFoldDB" id="A0A074RG22"/>
<comment type="caution">
    <text evidence="1">The sequence shown here is derived from an EMBL/GenBank/DDBJ whole genome shotgun (WGS) entry which is preliminary data.</text>
</comment>
<reference evidence="1 2" key="1">
    <citation type="submission" date="2013-12" db="EMBL/GenBank/DDBJ databases">
        <authorList>
            <person name="Cubeta M."/>
            <person name="Pakala S."/>
            <person name="Fedorova N."/>
            <person name="Thomas E."/>
            <person name="Dean R."/>
            <person name="Jabaji S."/>
            <person name="Neate S."/>
            <person name="Toda T."/>
            <person name="Tavantzis S."/>
            <person name="Vilgalys R."/>
            <person name="Bharathan N."/>
            <person name="Pakala S."/>
            <person name="Losada L.S."/>
            <person name="Zafar N."/>
            <person name="Nierman W."/>
        </authorList>
    </citation>
    <scope>NUCLEOTIDE SEQUENCE [LARGE SCALE GENOMIC DNA]</scope>
    <source>
        <strain evidence="1 2">123E</strain>
    </source>
</reference>
<keyword evidence="2" id="KW-1185">Reference proteome</keyword>
<name>A0A074RG22_9AGAM</name>
<accession>A0A074RG22</accession>